<dbReference type="AlphaFoldDB" id="A0A833Q6J4"/>
<sequence length="135" mass="15384">MIAALRQPRGEARRQVCDCQETRGLLIHLTTGVKNFSTSYAEVVAHGDSELDKMSAMEREAERLRMVLDIKVKLQGWQCRLTDEQFIAVKELLKTAINRAVSRNDMATVMDALEVSAEMHRNDSNNVPEFVQRHL</sequence>
<dbReference type="EMBL" id="SWLB01000166">
    <property type="protein sequence ID" value="KAF3320065.1"/>
    <property type="molecule type" value="Genomic_DNA"/>
</dbReference>
<dbReference type="OrthoDB" id="6019893at2759"/>
<gene>
    <name evidence="1" type="ORF">FCM35_KLT22332</name>
</gene>
<accession>A0A833Q6J4</accession>
<name>A0A833Q6J4_9POAL</name>
<comment type="caution">
    <text evidence="1">The sequence shown here is derived from an EMBL/GenBank/DDBJ whole genome shotgun (WGS) entry which is preliminary data.</text>
</comment>
<dbReference type="Proteomes" id="UP000623129">
    <property type="component" value="Unassembled WGS sequence"/>
</dbReference>
<reference evidence="1" key="1">
    <citation type="submission" date="2020-01" db="EMBL/GenBank/DDBJ databases">
        <title>Genome sequence of Kobresia littledalei, the first chromosome-level genome in the family Cyperaceae.</title>
        <authorList>
            <person name="Qu G."/>
        </authorList>
    </citation>
    <scope>NUCLEOTIDE SEQUENCE</scope>
    <source>
        <strain evidence="1">C.B.Clarke</strain>
        <tissue evidence="1">Leaf</tissue>
    </source>
</reference>
<protein>
    <submittedName>
        <fullName evidence="1">DENN domain and WD repeat-containing protein SCD1</fullName>
    </submittedName>
</protein>
<evidence type="ECO:0000313" key="1">
    <source>
        <dbReference type="EMBL" id="KAF3320065.1"/>
    </source>
</evidence>
<proteinExistence type="predicted"/>
<evidence type="ECO:0000313" key="2">
    <source>
        <dbReference type="Proteomes" id="UP000623129"/>
    </source>
</evidence>
<organism evidence="1 2">
    <name type="scientific">Carex littledalei</name>
    <dbReference type="NCBI Taxonomy" id="544730"/>
    <lineage>
        <taxon>Eukaryota</taxon>
        <taxon>Viridiplantae</taxon>
        <taxon>Streptophyta</taxon>
        <taxon>Embryophyta</taxon>
        <taxon>Tracheophyta</taxon>
        <taxon>Spermatophyta</taxon>
        <taxon>Magnoliopsida</taxon>
        <taxon>Liliopsida</taxon>
        <taxon>Poales</taxon>
        <taxon>Cyperaceae</taxon>
        <taxon>Cyperoideae</taxon>
        <taxon>Cariceae</taxon>
        <taxon>Carex</taxon>
        <taxon>Carex subgen. Euthyceras</taxon>
    </lineage>
</organism>
<keyword evidence="2" id="KW-1185">Reference proteome</keyword>